<dbReference type="InterPro" id="IPR005481">
    <property type="entry name" value="BC-like_N"/>
</dbReference>
<dbReference type="OrthoDB" id="9807469at2"/>
<dbReference type="EMBL" id="CP018258">
    <property type="protein sequence ID" value="APV43808.1"/>
    <property type="molecule type" value="Genomic_DNA"/>
</dbReference>
<evidence type="ECO:0000313" key="10">
    <source>
        <dbReference type="Proteomes" id="UP000185934"/>
    </source>
</evidence>
<evidence type="ECO:0000256" key="6">
    <source>
        <dbReference type="PROSITE-ProRule" id="PRU00409"/>
    </source>
</evidence>
<dbReference type="PANTHER" id="PTHR18866">
    <property type="entry name" value="CARBOXYLASE:PYRUVATE/ACETYL-COA/PROPIONYL-COA CARBOXYLASE"/>
    <property type="match status" value="1"/>
</dbReference>
<keyword evidence="3 6" id="KW-0547">Nucleotide-binding</keyword>
<evidence type="ECO:0000256" key="4">
    <source>
        <dbReference type="ARBA" id="ARBA00022840"/>
    </source>
</evidence>
<dbReference type="PROSITE" id="PS50975">
    <property type="entry name" value="ATP_GRASP"/>
    <property type="match status" value="1"/>
</dbReference>
<keyword evidence="9" id="KW-0670">Pyruvate</keyword>
<dbReference type="AlphaFoldDB" id="A0A1P8F5U8"/>
<name>A0A1P8F5U8_9CHLR</name>
<evidence type="ECO:0000259" key="8">
    <source>
        <dbReference type="PROSITE" id="PS50979"/>
    </source>
</evidence>
<dbReference type="NCBIfam" id="NF006367">
    <property type="entry name" value="PRK08591.1"/>
    <property type="match status" value="1"/>
</dbReference>
<dbReference type="InterPro" id="IPR011764">
    <property type="entry name" value="Biotin_carboxylation_dom"/>
</dbReference>
<dbReference type="Gene3D" id="3.30.470.20">
    <property type="entry name" value="ATP-grasp fold, B domain"/>
    <property type="match status" value="1"/>
</dbReference>
<dbReference type="SUPFAM" id="SSF56059">
    <property type="entry name" value="Glutathione synthetase ATP-binding domain-like"/>
    <property type="match status" value="1"/>
</dbReference>
<dbReference type="GO" id="GO:0004075">
    <property type="term" value="F:biotin carboxylase activity"/>
    <property type="evidence" value="ECO:0007669"/>
    <property type="project" value="UniProtKB-EC"/>
</dbReference>
<dbReference type="Proteomes" id="UP000185934">
    <property type="component" value="Chromosome"/>
</dbReference>
<sequence>MISKILIANRGEIAIRVMRACRELGINTVAVYSEADKEAFFTKYADEAYLLGPAPASLSYLNMEKIIEIAKHCGAEAIHPGYGFLSENAAFARACEKAKIIFIGPPANVLEVTGNKIAAREEAVKAGVPVVPGTGECPADFCQLQDDLGEIGYPLIVKPAGGGGGIGMVIARSDADLQRALTLSPQMAKKSFGVASVYIEKYIERPRHIEFQILADTQGNVVHLGERECSIQRFHSKVIEESPSTALTPELRAEMGNQAVRLARAIKYVGAGTVEFIYSEGSYYFLEVNARIQVEHPVTEMVTGIDLVKEQINIAAGLTLSVKQEDIKPNGWAIECRINAENPLRNFMPSPGTLTGYRSPGGVGIRVDSGVYNGYTIPDCYHPMISKLVAWGRDRNECILRMRRALYEYIILGVDTNLVLHKAIMENPRFVSGSLDTDFIAREVGLLADMQRIKERDKSLAERLSTIFYRPKPQ</sequence>
<protein>
    <recommendedName>
        <fullName evidence="1">biotin carboxylase</fullName>
        <ecNumber evidence="1">6.3.4.14</ecNumber>
    </recommendedName>
</protein>
<dbReference type="PANTHER" id="PTHR18866:SF33">
    <property type="entry name" value="METHYLCROTONOYL-COA CARBOXYLASE SUBUNIT ALPHA, MITOCHONDRIAL-RELATED"/>
    <property type="match status" value="1"/>
</dbReference>
<evidence type="ECO:0000256" key="5">
    <source>
        <dbReference type="ARBA" id="ARBA00023267"/>
    </source>
</evidence>
<keyword evidence="5" id="KW-0092">Biotin</keyword>
<feature type="domain" description="ATP-grasp" evidence="7">
    <location>
        <begin position="120"/>
        <end position="316"/>
    </location>
</feature>
<dbReference type="PROSITE" id="PS00867">
    <property type="entry name" value="CPSASE_2"/>
    <property type="match status" value="1"/>
</dbReference>
<organism evidence="9 10">
    <name type="scientific">Dehalogenimonas formicexedens</name>
    <dbReference type="NCBI Taxonomy" id="1839801"/>
    <lineage>
        <taxon>Bacteria</taxon>
        <taxon>Bacillati</taxon>
        <taxon>Chloroflexota</taxon>
        <taxon>Dehalococcoidia</taxon>
        <taxon>Dehalococcoidales</taxon>
        <taxon>Dehalococcoidaceae</taxon>
        <taxon>Dehalogenimonas</taxon>
    </lineage>
</organism>
<evidence type="ECO:0000256" key="3">
    <source>
        <dbReference type="ARBA" id="ARBA00022741"/>
    </source>
</evidence>
<dbReference type="InterPro" id="IPR011054">
    <property type="entry name" value="Rudment_hybrid_motif"/>
</dbReference>
<dbReference type="NCBIfam" id="NF006406">
    <property type="entry name" value="PRK08654.1"/>
    <property type="match status" value="1"/>
</dbReference>
<gene>
    <name evidence="9" type="ORF">Dform_00452</name>
</gene>
<keyword evidence="4 6" id="KW-0067">ATP-binding</keyword>
<dbReference type="KEGG" id="dfo:Dform_00452"/>
<dbReference type="SUPFAM" id="SSF51246">
    <property type="entry name" value="Rudiment single hybrid motif"/>
    <property type="match status" value="1"/>
</dbReference>
<dbReference type="PROSITE" id="PS50979">
    <property type="entry name" value="BC"/>
    <property type="match status" value="1"/>
</dbReference>
<evidence type="ECO:0000259" key="7">
    <source>
        <dbReference type="PROSITE" id="PS50975"/>
    </source>
</evidence>
<dbReference type="InterPro" id="IPR050856">
    <property type="entry name" value="Biotin_carboxylase_complex"/>
</dbReference>
<dbReference type="InterPro" id="IPR005479">
    <property type="entry name" value="CPAse_ATP-bd"/>
</dbReference>
<accession>A0A1P8F5U8</accession>
<feature type="domain" description="Biotin carboxylation" evidence="8">
    <location>
        <begin position="1"/>
        <end position="445"/>
    </location>
</feature>
<dbReference type="PROSITE" id="PS00866">
    <property type="entry name" value="CPSASE_1"/>
    <property type="match status" value="1"/>
</dbReference>
<dbReference type="Pfam" id="PF00289">
    <property type="entry name" value="Biotin_carb_N"/>
    <property type="match status" value="1"/>
</dbReference>
<dbReference type="FunFam" id="3.40.50.20:FF:000010">
    <property type="entry name" value="Propionyl-CoA carboxylase subunit alpha"/>
    <property type="match status" value="1"/>
</dbReference>
<evidence type="ECO:0000313" key="9">
    <source>
        <dbReference type="EMBL" id="APV43808.1"/>
    </source>
</evidence>
<keyword evidence="2 9" id="KW-0436">Ligase</keyword>
<dbReference type="InterPro" id="IPR005482">
    <property type="entry name" value="Biotin_COase_C"/>
</dbReference>
<dbReference type="GO" id="GO:0005524">
    <property type="term" value="F:ATP binding"/>
    <property type="evidence" value="ECO:0007669"/>
    <property type="project" value="UniProtKB-UniRule"/>
</dbReference>
<dbReference type="GO" id="GO:0046872">
    <property type="term" value="F:metal ion binding"/>
    <property type="evidence" value="ECO:0007669"/>
    <property type="project" value="InterPro"/>
</dbReference>
<dbReference type="SUPFAM" id="SSF52440">
    <property type="entry name" value="PreATP-grasp domain"/>
    <property type="match status" value="1"/>
</dbReference>
<dbReference type="SMART" id="SM00878">
    <property type="entry name" value="Biotin_carb_C"/>
    <property type="match status" value="1"/>
</dbReference>
<dbReference type="InterPro" id="IPR011761">
    <property type="entry name" value="ATP-grasp"/>
</dbReference>
<dbReference type="InterPro" id="IPR016185">
    <property type="entry name" value="PreATP-grasp_dom_sf"/>
</dbReference>
<dbReference type="Pfam" id="PF02785">
    <property type="entry name" value="Biotin_carb_C"/>
    <property type="match status" value="1"/>
</dbReference>
<evidence type="ECO:0000256" key="1">
    <source>
        <dbReference type="ARBA" id="ARBA00013263"/>
    </source>
</evidence>
<keyword evidence="10" id="KW-1185">Reference proteome</keyword>
<proteinExistence type="predicted"/>
<dbReference type="RefSeq" id="WP_076003586.1">
    <property type="nucleotide sequence ID" value="NZ_CP018258.1"/>
</dbReference>
<dbReference type="STRING" id="1839801.Dform_00452"/>
<reference evidence="10" key="1">
    <citation type="submission" date="2016-11" db="EMBL/GenBank/DDBJ databases">
        <title>Dehalogenimonas formicexedens sp. nov., a chlorinated alkane respiring bacterium isolated from contaminated groundwater.</title>
        <authorList>
            <person name="Key T.A."/>
            <person name="Bowman K.S."/>
            <person name="Lee I."/>
            <person name="Chun J."/>
            <person name="Albuquerque L."/>
            <person name="da Costa M.S."/>
            <person name="Rainey F.A."/>
            <person name="Moe W.M."/>
        </authorList>
    </citation>
    <scope>NUCLEOTIDE SEQUENCE [LARGE SCALE GENOMIC DNA]</scope>
    <source>
        <strain evidence="10">NSZ-14</strain>
    </source>
</reference>
<dbReference type="Pfam" id="PF02786">
    <property type="entry name" value="CPSase_L_D2"/>
    <property type="match status" value="1"/>
</dbReference>
<dbReference type="EC" id="6.3.4.14" evidence="1"/>
<evidence type="ECO:0000256" key="2">
    <source>
        <dbReference type="ARBA" id="ARBA00022598"/>
    </source>
</evidence>